<reference evidence="2" key="1">
    <citation type="journal article" date="2019" name="Int. J. Syst. Evol. Microbiol.">
        <title>The Global Catalogue of Microorganisms (GCM) 10K type strain sequencing project: providing services to taxonomists for standard genome sequencing and annotation.</title>
        <authorList>
            <consortium name="The Broad Institute Genomics Platform"/>
            <consortium name="The Broad Institute Genome Sequencing Center for Infectious Disease"/>
            <person name="Wu L."/>
            <person name="Ma J."/>
        </authorList>
    </citation>
    <scope>NUCLEOTIDE SEQUENCE [LARGE SCALE GENOMIC DNA]</scope>
    <source>
        <strain evidence="2">CGMCC 4.7643</strain>
    </source>
</reference>
<organism evidence="1 2">
    <name type="scientific">Amycolatopsis samaneae</name>
    <dbReference type="NCBI Taxonomy" id="664691"/>
    <lineage>
        <taxon>Bacteria</taxon>
        <taxon>Bacillati</taxon>
        <taxon>Actinomycetota</taxon>
        <taxon>Actinomycetes</taxon>
        <taxon>Pseudonocardiales</taxon>
        <taxon>Pseudonocardiaceae</taxon>
        <taxon>Amycolatopsis</taxon>
    </lineage>
</organism>
<name>A0ABW5GHH6_9PSEU</name>
<keyword evidence="2" id="KW-1185">Reference proteome</keyword>
<accession>A0ABW5GHH6</accession>
<evidence type="ECO:0000313" key="2">
    <source>
        <dbReference type="Proteomes" id="UP001597419"/>
    </source>
</evidence>
<protein>
    <submittedName>
        <fullName evidence="1">Uncharacterized protein</fullName>
    </submittedName>
</protein>
<comment type="caution">
    <text evidence="1">The sequence shown here is derived from an EMBL/GenBank/DDBJ whole genome shotgun (WGS) entry which is preliminary data.</text>
</comment>
<gene>
    <name evidence="1" type="ORF">ACFSYJ_11730</name>
</gene>
<dbReference type="Proteomes" id="UP001597419">
    <property type="component" value="Unassembled WGS sequence"/>
</dbReference>
<dbReference type="RefSeq" id="WP_345408094.1">
    <property type="nucleotide sequence ID" value="NZ_BAABHG010000025.1"/>
</dbReference>
<evidence type="ECO:0000313" key="1">
    <source>
        <dbReference type="EMBL" id="MFD2459274.1"/>
    </source>
</evidence>
<proteinExistence type="predicted"/>
<sequence length="85" mass="9153">MSLRIEGIPGRPARSEKDMVAVYVSRDDIRDLDAGELGGRIAAAAGVSRTGGPATIAEFEPTPRYTIQDVLLGHITWEELTRTSA</sequence>
<dbReference type="EMBL" id="JBHUKU010000005">
    <property type="protein sequence ID" value="MFD2459274.1"/>
    <property type="molecule type" value="Genomic_DNA"/>
</dbReference>